<sequence>MEEQDTSRPDIHEVNRWQDQPGRDLLTYKYATLIIPTVVSIKECDIAIVEVGIDRKVKARIWNILPTDLAIIYMLRPDHNSRPHLLHTDKPRQDHLITYKPDTEHLQSTRHPTAQQDIHNNITTTTTAASTTTTTATPEAATITSTTHIYME</sequence>
<comment type="caution">
    <text evidence="1">The sequence shown here is derived from an EMBL/GenBank/DDBJ whole genome shotgun (WGS) entry which is preliminary data.</text>
</comment>
<dbReference type="Proteomes" id="UP001292094">
    <property type="component" value="Unassembled WGS sequence"/>
</dbReference>
<dbReference type="AlphaFoldDB" id="A0AAE1PEK5"/>
<protein>
    <submittedName>
        <fullName evidence="1">Uncharacterized protein</fullName>
    </submittedName>
</protein>
<accession>A0AAE1PEK5</accession>
<reference evidence="1" key="1">
    <citation type="submission" date="2023-11" db="EMBL/GenBank/DDBJ databases">
        <title>Genome assemblies of two species of porcelain crab, Petrolisthes cinctipes and Petrolisthes manimaculis (Anomura: Porcellanidae).</title>
        <authorList>
            <person name="Angst P."/>
        </authorList>
    </citation>
    <scope>NUCLEOTIDE SEQUENCE</scope>
    <source>
        <strain evidence="1">PB745_02</strain>
        <tissue evidence="1">Gill</tissue>
    </source>
</reference>
<keyword evidence="2" id="KW-1185">Reference proteome</keyword>
<name>A0AAE1PEK5_9EUCA</name>
<dbReference type="EMBL" id="JAWZYT010002104">
    <property type="protein sequence ID" value="KAK4306653.1"/>
    <property type="molecule type" value="Genomic_DNA"/>
</dbReference>
<gene>
    <name evidence="1" type="ORF">Pmani_021546</name>
</gene>
<evidence type="ECO:0000313" key="1">
    <source>
        <dbReference type="EMBL" id="KAK4306653.1"/>
    </source>
</evidence>
<proteinExistence type="predicted"/>
<evidence type="ECO:0000313" key="2">
    <source>
        <dbReference type="Proteomes" id="UP001292094"/>
    </source>
</evidence>
<organism evidence="1 2">
    <name type="scientific">Petrolisthes manimaculis</name>
    <dbReference type="NCBI Taxonomy" id="1843537"/>
    <lineage>
        <taxon>Eukaryota</taxon>
        <taxon>Metazoa</taxon>
        <taxon>Ecdysozoa</taxon>
        <taxon>Arthropoda</taxon>
        <taxon>Crustacea</taxon>
        <taxon>Multicrustacea</taxon>
        <taxon>Malacostraca</taxon>
        <taxon>Eumalacostraca</taxon>
        <taxon>Eucarida</taxon>
        <taxon>Decapoda</taxon>
        <taxon>Pleocyemata</taxon>
        <taxon>Anomura</taxon>
        <taxon>Galatheoidea</taxon>
        <taxon>Porcellanidae</taxon>
        <taxon>Petrolisthes</taxon>
    </lineage>
</organism>